<keyword evidence="1" id="KW-0472">Membrane</keyword>
<dbReference type="Proteomes" id="UP001652432">
    <property type="component" value="Unassembled WGS sequence"/>
</dbReference>
<dbReference type="RefSeq" id="WP_262574727.1">
    <property type="nucleotide sequence ID" value="NZ_JAOQKJ010000006.1"/>
</dbReference>
<sequence length="124" mass="13755">MKAEAREDNRGTSMITVIISFALLMIFVTAFFKVQKVSQNMMMDARDMQINNRELVESFYLSQMQGSAASGDGKLVFSGKEGSFYIDAALYRAQKDGLSGVIYYYGTEEKTAEEGAEAGEEAEE</sequence>
<accession>A0ABT2T311</accession>
<comment type="caution">
    <text evidence="2">The sequence shown here is derived from an EMBL/GenBank/DDBJ whole genome shotgun (WGS) entry which is preliminary data.</text>
</comment>
<evidence type="ECO:0000256" key="1">
    <source>
        <dbReference type="SAM" id="Phobius"/>
    </source>
</evidence>
<reference evidence="2 3" key="1">
    <citation type="journal article" date="2021" name="ISME Commun">
        <title>Automated analysis of genomic sequences facilitates high-throughput and comprehensive description of bacteria.</title>
        <authorList>
            <person name="Hitch T.C.A."/>
        </authorList>
    </citation>
    <scope>NUCLEOTIDE SEQUENCE [LARGE SCALE GENOMIC DNA]</scope>
    <source>
        <strain evidence="2 3">Sanger_18</strain>
    </source>
</reference>
<protein>
    <recommendedName>
        <fullName evidence="4">Competence protein ComGG</fullName>
    </recommendedName>
</protein>
<feature type="transmembrane region" description="Helical" evidence="1">
    <location>
        <begin position="12"/>
        <end position="32"/>
    </location>
</feature>
<proteinExistence type="predicted"/>
<evidence type="ECO:0000313" key="2">
    <source>
        <dbReference type="EMBL" id="MCU6744643.1"/>
    </source>
</evidence>
<gene>
    <name evidence="2" type="ORF">OCV77_09055</name>
</gene>
<evidence type="ECO:0000313" key="3">
    <source>
        <dbReference type="Proteomes" id="UP001652432"/>
    </source>
</evidence>
<keyword evidence="1" id="KW-0812">Transmembrane</keyword>
<dbReference type="EMBL" id="JAOQKJ010000006">
    <property type="protein sequence ID" value="MCU6744643.1"/>
    <property type="molecule type" value="Genomic_DNA"/>
</dbReference>
<name>A0ABT2T311_9FIRM</name>
<keyword evidence="1" id="KW-1133">Transmembrane helix</keyword>
<evidence type="ECO:0008006" key="4">
    <source>
        <dbReference type="Google" id="ProtNLM"/>
    </source>
</evidence>
<keyword evidence="3" id="KW-1185">Reference proteome</keyword>
<organism evidence="2 3">
    <name type="scientific">Suilimivivens aceti</name>
    <dbReference type="NCBI Taxonomy" id="2981774"/>
    <lineage>
        <taxon>Bacteria</taxon>
        <taxon>Bacillati</taxon>
        <taxon>Bacillota</taxon>
        <taxon>Clostridia</taxon>
        <taxon>Lachnospirales</taxon>
        <taxon>Lachnospiraceae</taxon>
        <taxon>Suilimivivens</taxon>
    </lineage>
</organism>